<dbReference type="GO" id="GO:0045944">
    <property type="term" value="P:positive regulation of transcription by RNA polymerase II"/>
    <property type="evidence" value="ECO:0007669"/>
    <property type="project" value="TreeGrafter"/>
</dbReference>
<dbReference type="PROSITE" id="PS00463">
    <property type="entry name" value="ZN2_CY6_FUNGAL_1"/>
    <property type="match status" value="1"/>
</dbReference>
<dbReference type="PANTHER" id="PTHR47540:SF2">
    <property type="entry name" value="ZN(II)2CYS6 TRANSCRIPTION FACTOR (EUROFUNG)"/>
    <property type="match status" value="1"/>
</dbReference>
<protein>
    <submittedName>
        <fullName evidence="7">C6 finger domain transcription factor</fullName>
    </submittedName>
</protein>
<dbReference type="Gene3D" id="4.10.240.10">
    <property type="entry name" value="Zn(2)-C6 fungal-type DNA-binding domain"/>
    <property type="match status" value="1"/>
</dbReference>
<dbReference type="InterPro" id="IPR036864">
    <property type="entry name" value="Zn2-C6_fun-type_DNA-bd_sf"/>
</dbReference>
<dbReference type="GO" id="GO:0000981">
    <property type="term" value="F:DNA-binding transcription factor activity, RNA polymerase II-specific"/>
    <property type="evidence" value="ECO:0007669"/>
    <property type="project" value="InterPro"/>
</dbReference>
<keyword evidence="2" id="KW-0805">Transcription regulation</keyword>
<feature type="domain" description="Zn(2)-C6 fungal-type" evidence="6">
    <location>
        <begin position="23"/>
        <end position="52"/>
    </location>
</feature>
<reference evidence="7 8" key="1">
    <citation type="submission" date="2018-06" db="EMBL/GenBank/DDBJ databases">
        <title>Genome analysis of cellulolytic fungus Trichoderma lentiforme CFAM-422.</title>
        <authorList>
            <person name="Steindorff A.S."/>
            <person name="Formighieri E.F."/>
            <person name="Midorikawa G.E.O."/>
            <person name="Tamietti M.S."/>
            <person name="Ramos E.Z."/>
            <person name="Silva A.S."/>
            <person name="Bon E.P.S."/>
            <person name="Mendes T.D."/>
            <person name="Damaso M.C.T."/>
            <person name="Favaro L.C.L."/>
        </authorList>
    </citation>
    <scope>NUCLEOTIDE SEQUENCE [LARGE SCALE GENOMIC DNA]</scope>
    <source>
        <strain evidence="7 8">CFAM-422</strain>
    </source>
</reference>
<evidence type="ECO:0000259" key="6">
    <source>
        <dbReference type="PROSITE" id="PS50048"/>
    </source>
</evidence>
<dbReference type="PROSITE" id="PS50048">
    <property type="entry name" value="ZN2_CY6_FUNGAL_2"/>
    <property type="match status" value="1"/>
</dbReference>
<dbReference type="GO" id="GO:0005634">
    <property type="term" value="C:nucleus"/>
    <property type="evidence" value="ECO:0007669"/>
    <property type="project" value="UniProtKB-SubCell"/>
</dbReference>
<dbReference type="Proteomes" id="UP000801864">
    <property type="component" value="Unassembled WGS sequence"/>
</dbReference>
<evidence type="ECO:0000256" key="5">
    <source>
        <dbReference type="ARBA" id="ARBA00023242"/>
    </source>
</evidence>
<evidence type="ECO:0000313" key="8">
    <source>
        <dbReference type="Proteomes" id="UP000801864"/>
    </source>
</evidence>
<comment type="subcellular location">
    <subcellularLocation>
        <location evidence="1">Nucleus</location>
    </subcellularLocation>
</comment>
<keyword evidence="5" id="KW-0539">Nucleus</keyword>
<dbReference type="SMART" id="SM00066">
    <property type="entry name" value="GAL4"/>
    <property type="match status" value="1"/>
</dbReference>
<dbReference type="Pfam" id="PF00172">
    <property type="entry name" value="Zn_clus"/>
    <property type="match status" value="1"/>
</dbReference>
<evidence type="ECO:0000256" key="3">
    <source>
        <dbReference type="ARBA" id="ARBA00023125"/>
    </source>
</evidence>
<name>A0A9P4X3Y2_9HYPO</name>
<accession>A0A9P4X3Y2</accession>
<keyword evidence="8" id="KW-1185">Reference proteome</keyword>
<dbReference type="EMBL" id="QLNT01000033">
    <property type="protein sequence ID" value="KAF3056150.1"/>
    <property type="molecule type" value="Genomic_DNA"/>
</dbReference>
<evidence type="ECO:0000256" key="2">
    <source>
        <dbReference type="ARBA" id="ARBA00023015"/>
    </source>
</evidence>
<keyword evidence="3" id="KW-0238">DNA-binding</keyword>
<dbReference type="GO" id="GO:0043565">
    <property type="term" value="F:sequence-specific DNA binding"/>
    <property type="evidence" value="ECO:0007669"/>
    <property type="project" value="TreeGrafter"/>
</dbReference>
<proteinExistence type="predicted"/>
<keyword evidence="4" id="KW-0804">Transcription</keyword>
<sequence length="466" mass="51931">MPRDQAVTPEFLENDRQPKLRSACDGCHAAKIRCTGDTPCARCARENLRCHYSFKAKIGKPKGSLNKKTIERMQQMAKLGENNQRTPPSESTVARSETLATIQCAANNSLLSPVSGESTAADVILLPQNSHEIQDTITSKSLTLDHSESLIYEGDDLDGMENWHSMVTAESIEKVLRNPSRQLQTHMVRARPCSTRIFGASDRIYDIEATANHSQDLDPNSSGTTNEIPIVYEDKSSFWRNTTFSQISGAIDTSFSQLSSYSPKPTPSGQIDRQCSGHGSILSPYAGPSQPYTQPSSPCTCFAMLSSRLCELQALSTATEQTRAIDSLLVQSQSTIPYIKTLFKCHNCMRDTQGLLMATMVLSRLLTWTRLSLIDQEIGQISAQVRLGNFTGSRELGIMVTRLLLRTHWLDLKKTVERFQDRVDQIGYDKADRSYLATQAENFRLELKQFSEKVPDVSRPSFLMAV</sequence>
<evidence type="ECO:0000256" key="4">
    <source>
        <dbReference type="ARBA" id="ARBA00023163"/>
    </source>
</evidence>
<dbReference type="CDD" id="cd00067">
    <property type="entry name" value="GAL4"/>
    <property type="match status" value="1"/>
</dbReference>
<dbReference type="InterPro" id="IPR051711">
    <property type="entry name" value="Stress_Response_Reg"/>
</dbReference>
<dbReference type="AlphaFoldDB" id="A0A9P4X3Y2"/>
<dbReference type="GO" id="GO:0008270">
    <property type="term" value="F:zinc ion binding"/>
    <property type="evidence" value="ECO:0007669"/>
    <property type="project" value="InterPro"/>
</dbReference>
<organism evidence="7 8">
    <name type="scientific">Trichoderma lentiforme</name>
    <dbReference type="NCBI Taxonomy" id="1567552"/>
    <lineage>
        <taxon>Eukaryota</taxon>
        <taxon>Fungi</taxon>
        <taxon>Dikarya</taxon>
        <taxon>Ascomycota</taxon>
        <taxon>Pezizomycotina</taxon>
        <taxon>Sordariomycetes</taxon>
        <taxon>Hypocreomycetidae</taxon>
        <taxon>Hypocreales</taxon>
        <taxon>Hypocreaceae</taxon>
        <taxon>Trichoderma</taxon>
    </lineage>
</organism>
<dbReference type="InterPro" id="IPR001138">
    <property type="entry name" value="Zn2Cys6_DnaBD"/>
</dbReference>
<comment type="caution">
    <text evidence="7">The sequence shown here is derived from an EMBL/GenBank/DDBJ whole genome shotgun (WGS) entry which is preliminary data.</text>
</comment>
<gene>
    <name evidence="7" type="ORF">CFAM422_012836</name>
</gene>
<dbReference type="SUPFAM" id="SSF57701">
    <property type="entry name" value="Zn2/Cys6 DNA-binding domain"/>
    <property type="match status" value="1"/>
</dbReference>
<evidence type="ECO:0000256" key="1">
    <source>
        <dbReference type="ARBA" id="ARBA00004123"/>
    </source>
</evidence>
<evidence type="ECO:0000313" key="7">
    <source>
        <dbReference type="EMBL" id="KAF3056150.1"/>
    </source>
</evidence>
<dbReference type="PANTHER" id="PTHR47540">
    <property type="entry name" value="THIAMINE REPRESSIBLE GENES REGULATORY PROTEIN THI5"/>
    <property type="match status" value="1"/>
</dbReference>